<evidence type="ECO:0000259" key="2">
    <source>
        <dbReference type="PROSITE" id="PS52035"/>
    </source>
</evidence>
<keyword evidence="4" id="KW-1185">Reference proteome</keyword>
<dbReference type="CDD" id="cd06231">
    <property type="entry name" value="M14_REP34-like"/>
    <property type="match status" value="1"/>
</dbReference>
<evidence type="ECO:0000313" key="3">
    <source>
        <dbReference type="EMBL" id="MEL0552810.1"/>
    </source>
</evidence>
<protein>
    <submittedName>
        <fullName evidence="3">M14 family metallocarboxypeptidase</fullName>
    </submittedName>
</protein>
<name>A0ABU9F985_9ENTR</name>
<dbReference type="Gene3D" id="3.40.630.10">
    <property type="entry name" value="Zn peptidases"/>
    <property type="match status" value="1"/>
</dbReference>
<dbReference type="RefSeq" id="WP_123753878.1">
    <property type="nucleotide sequence ID" value="NZ_JARXNK020000104.1"/>
</dbReference>
<dbReference type="EMBL" id="JARXNK020000104">
    <property type="protein sequence ID" value="MEL0552810.1"/>
    <property type="molecule type" value="Genomic_DNA"/>
</dbReference>
<comment type="caution">
    <text evidence="3">The sequence shown here is derived from an EMBL/GenBank/DDBJ whole genome shotgun (WGS) entry which is preliminary data.</text>
</comment>
<dbReference type="Proteomes" id="UP001312893">
    <property type="component" value="Unassembled WGS sequence"/>
</dbReference>
<dbReference type="InterPro" id="IPR000834">
    <property type="entry name" value="Peptidase_M14"/>
</dbReference>
<accession>A0ABU9F985</accession>
<comment type="caution">
    <text evidence="1">Lacks conserved residue(s) required for the propagation of feature annotation.</text>
</comment>
<comment type="similarity">
    <text evidence="1">Belongs to the peptidase M14 family.</text>
</comment>
<organism evidence="3 4">
    <name type="scientific">Raoultella lignicola</name>
    <dbReference type="NCBI Taxonomy" id="3040939"/>
    <lineage>
        <taxon>Bacteria</taxon>
        <taxon>Pseudomonadati</taxon>
        <taxon>Pseudomonadota</taxon>
        <taxon>Gammaproteobacteria</taxon>
        <taxon>Enterobacterales</taxon>
        <taxon>Enterobacteriaceae</taxon>
        <taxon>Klebsiella/Raoultella group</taxon>
        <taxon>Raoultella</taxon>
    </lineage>
</organism>
<evidence type="ECO:0000256" key="1">
    <source>
        <dbReference type="PROSITE-ProRule" id="PRU01379"/>
    </source>
</evidence>
<feature type="domain" description="Peptidase M14" evidence="2">
    <location>
        <begin position="32"/>
        <end position="305"/>
    </location>
</feature>
<reference evidence="3 4" key="1">
    <citation type="submission" date="2024-04" db="EMBL/GenBank/DDBJ databases">
        <title>Two novel Raoultella species associated with bleeding cankers of broadleaf hosts, Raoultella scottia sp. nov. and Raoultella lignicola sp. nov.</title>
        <authorList>
            <person name="Brady C.L."/>
        </authorList>
    </citation>
    <scope>NUCLEOTIDE SEQUENCE [LARGE SCALE GENOMIC DNA]</scope>
    <source>
        <strain evidence="3 4">TW_WC1a.1</strain>
    </source>
</reference>
<evidence type="ECO:0000313" key="4">
    <source>
        <dbReference type="Proteomes" id="UP001312893"/>
    </source>
</evidence>
<dbReference type="PROSITE" id="PS52035">
    <property type="entry name" value="PEPTIDASE_M14"/>
    <property type="match status" value="1"/>
</dbReference>
<dbReference type="SUPFAM" id="SSF53187">
    <property type="entry name" value="Zn-dependent exopeptidases"/>
    <property type="match status" value="1"/>
</dbReference>
<sequence length="305" mass="34352">MTTEPFYPIGTPGQPWSETEKQLWRERQTRVRYYKNDVLDVLHSLNDRYDLVQYGELHYGDDHYPLMAARSKAWDPSLPVALITGGVHGYETSGVLGALEFLSHYQNDYSDAVNLLVIPCVSPWAYERVARWNYHAVDPNRQFFPEGKAEESLTLMAFIAQIPERILVHVDLHETTDSDESEFSPALAARDGRQYEPECVPDGYYLVSDTRNSRLDFQSAIISAVEAVTHIAPADQKGSMLGYPVVTHGVVEYDNGAWHLCASMTNAPFTTTTEVYPDSASTTPQECTRAQVVTLHRAIEFAISQ</sequence>
<gene>
    <name evidence="3" type="ORF">QFI96_014025</name>
</gene>
<proteinExistence type="inferred from homology"/>